<evidence type="ECO:0000256" key="3">
    <source>
        <dbReference type="ARBA" id="ARBA00022475"/>
    </source>
</evidence>
<evidence type="ECO:0000256" key="5">
    <source>
        <dbReference type="ARBA" id="ARBA00022989"/>
    </source>
</evidence>
<keyword evidence="5 7" id="KW-1133">Transmembrane helix</keyword>
<evidence type="ECO:0000313" key="9">
    <source>
        <dbReference type="EMBL" id="MPL93450.1"/>
    </source>
</evidence>
<dbReference type="SUPFAM" id="SSF82861">
    <property type="entry name" value="Mechanosensitive channel protein MscS (YggB), transmembrane region"/>
    <property type="match status" value="1"/>
</dbReference>
<dbReference type="PANTHER" id="PTHR30221">
    <property type="entry name" value="SMALL-CONDUCTANCE MECHANOSENSITIVE CHANNEL"/>
    <property type="match status" value="1"/>
</dbReference>
<feature type="domain" description="Mechanosensitive ion channel MscS" evidence="8">
    <location>
        <begin position="110"/>
        <end position="172"/>
    </location>
</feature>
<evidence type="ECO:0000256" key="1">
    <source>
        <dbReference type="ARBA" id="ARBA00004651"/>
    </source>
</evidence>
<accession>A0A644VQG0</accession>
<evidence type="ECO:0000256" key="6">
    <source>
        <dbReference type="ARBA" id="ARBA00023136"/>
    </source>
</evidence>
<feature type="transmembrane region" description="Helical" evidence="7">
    <location>
        <begin position="61"/>
        <end position="83"/>
    </location>
</feature>
<organism evidence="9">
    <name type="scientific">bioreactor metagenome</name>
    <dbReference type="NCBI Taxonomy" id="1076179"/>
    <lineage>
        <taxon>unclassified sequences</taxon>
        <taxon>metagenomes</taxon>
        <taxon>ecological metagenomes</taxon>
    </lineage>
</organism>
<dbReference type="InterPro" id="IPR010920">
    <property type="entry name" value="LSM_dom_sf"/>
</dbReference>
<comment type="similarity">
    <text evidence="2">Belongs to the MscS (TC 1.A.23) family.</text>
</comment>
<dbReference type="SUPFAM" id="SSF50182">
    <property type="entry name" value="Sm-like ribonucleoproteins"/>
    <property type="match status" value="1"/>
</dbReference>
<evidence type="ECO:0000256" key="4">
    <source>
        <dbReference type="ARBA" id="ARBA00022692"/>
    </source>
</evidence>
<dbReference type="SUPFAM" id="SSF82689">
    <property type="entry name" value="Mechanosensitive channel protein MscS (YggB), C-terminal domain"/>
    <property type="match status" value="1"/>
</dbReference>
<dbReference type="InterPro" id="IPR011014">
    <property type="entry name" value="MscS_channel_TM-2"/>
</dbReference>
<keyword evidence="4 7" id="KW-0812">Transmembrane</keyword>
<evidence type="ECO:0000256" key="7">
    <source>
        <dbReference type="SAM" id="Phobius"/>
    </source>
</evidence>
<keyword evidence="3" id="KW-1003">Cell membrane</keyword>
<dbReference type="GO" id="GO:0008381">
    <property type="term" value="F:mechanosensitive monoatomic ion channel activity"/>
    <property type="evidence" value="ECO:0007669"/>
    <property type="project" value="InterPro"/>
</dbReference>
<dbReference type="AlphaFoldDB" id="A0A644VQG0"/>
<dbReference type="InterPro" id="IPR006685">
    <property type="entry name" value="MscS_channel_2nd"/>
</dbReference>
<sequence>MADTLLSNVTTEVAAELPFKTIDLNLVLYIIFIIIFAYVLNWLLGFVLTRISERMGWHRTTVTMVIPLLKLIVSVTALYYIIIAVIEPSLTQLVAFAGLFGAAIGFGLKDVFSDIIGGIVIIFEKPYQIGDKVSIGGKYGEVKNIGIRSTRLQTPDDEQVSIPNVTVFSQPVTSGNAGDFAMMIVIDLYIHPESDAEKAMKILKEALVTSKYVIISKKYPYAVLLEDFPFYMRVRAKGYVNDLRLEFDFKSEVTRRAWVEFIKAGIRPPVFVSAAGGPGHLPDEALA</sequence>
<protein>
    <recommendedName>
        <fullName evidence="8">Mechanosensitive ion channel MscS domain-containing protein</fullName>
    </recommendedName>
</protein>
<dbReference type="Pfam" id="PF00924">
    <property type="entry name" value="MS_channel_2nd"/>
    <property type="match status" value="1"/>
</dbReference>
<dbReference type="PANTHER" id="PTHR30221:SF1">
    <property type="entry name" value="SMALL-CONDUCTANCE MECHANOSENSITIVE CHANNEL"/>
    <property type="match status" value="1"/>
</dbReference>
<proteinExistence type="inferred from homology"/>
<dbReference type="InterPro" id="IPR023408">
    <property type="entry name" value="MscS_beta-dom_sf"/>
</dbReference>
<dbReference type="Gene3D" id="2.30.30.60">
    <property type="match status" value="1"/>
</dbReference>
<gene>
    <name evidence="9" type="ORF">SDC9_39578</name>
</gene>
<comment type="subcellular location">
    <subcellularLocation>
        <location evidence="1">Cell membrane</location>
        <topology evidence="1">Multi-pass membrane protein</topology>
    </subcellularLocation>
</comment>
<reference evidence="9" key="1">
    <citation type="submission" date="2019-08" db="EMBL/GenBank/DDBJ databases">
        <authorList>
            <person name="Kucharzyk K."/>
            <person name="Murdoch R.W."/>
            <person name="Higgins S."/>
            <person name="Loffler F."/>
        </authorList>
    </citation>
    <scope>NUCLEOTIDE SEQUENCE</scope>
</reference>
<evidence type="ECO:0000256" key="2">
    <source>
        <dbReference type="ARBA" id="ARBA00008017"/>
    </source>
</evidence>
<dbReference type="GO" id="GO:0005886">
    <property type="term" value="C:plasma membrane"/>
    <property type="evidence" value="ECO:0007669"/>
    <property type="project" value="UniProtKB-SubCell"/>
</dbReference>
<dbReference type="InterPro" id="IPR011066">
    <property type="entry name" value="MscS_channel_C_sf"/>
</dbReference>
<dbReference type="EMBL" id="VSSQ01000392">
    <property type="protein sequence ID" value="MPL93450.1"/>
    <property type="molecule type" value="Genomic_DNA"/>
</dbReference>
<feature type="transmembrane region" description="Helical" evidence="7">
    <location>
        <begin position="26"/>
        <end position="49"/>
    </location>
</feature>
<dbReference type="Gene3D" id="1.10.287.1260">
    <property type="match status" value="1"/>
</dbReference>
<dbReference type="InterPro" id="IPR045275">
    <property type="entry name" value="MscS_archaea/bacteria_type"/>
</dbReference>
<evidence type="ECO:0000259" key="8">
    <source>
        <dbReference type="Pfam" id="PF00924"/>
    </source>
</evidence>
<name>A0A644VQG0_9ZZZZ</name>
<comment type="caution">
    <text evidence="9">The sequence shown here is derived from an EMBL/GenBank/DDBJ whole genome shotgun (WGS) entry which is preliminary data.</text>
</comment>
<keyword evidence="6 7" id="KW-0472">Membrane</keyword>